<accession>A0A328D7Z7</accession>
<sequence>METLDMSAQRKGSGRVFTLSAHTGGVRVEWKDRGGADGSSTLFRGLEADGIDTTKHDRGSFECFWTPEQGGEEDKKTRRRGLAWVAKDNKDNF</sequence>
<dbReference type="AlphaFoldDB" id="A0A328D7Z7"/>
<dbReference type="Proteomes" id="UP000249390">
    <property type="component" value="Unassembled WGS sequence"/>
</dbReference>
<reference evidence="1 2" key="1">
    <citation type="submission" date="2018-06" db="EMBL/GenBank/DDBJ databases">
        <title>The Genome of Cuscuta australis (Dodder) Provides Insight into the Evolution of Plant Parasitism.</title>
        <authorList>
            <person name="Liu H."/>
        </authorList>
    </citation>
    <scope>NUCLEOTIDE SEQUENCE [LARGE SCALE GENOMIC DNA]</scope>
    <source>
        <strain evidence="2">cv. Yunnan</strain>
        <tissue evidence="1">Vines</tissue>
    </source>
</reference>
<evidence type="ECO:0000313" key="1">
    <source>
        <dbReference type="EMBL" id="RAL41656.1"/>
    </source>
</evidence>
<keyword evidence="2" id="KW-1185">Reference proteome</keyword>
<name>A0A328D7Z7_9ASTE</name>
<comment type="caution">
    <text evidence="1">The sequence shown here is derived from an EMBL/GenBank/DDBJ whole genome shotgun (WGS) entry which is preliminary data.</text>
</comment>
<organism evidence="1 2">
    <name type="scientific">Cuscuta australis</name>
    <dbReference type="NCBI Taxonomy" id="267555"/>
    <lineage>
        <taxon>Eukaryota</taxon>
        <taxon>Viridiplantae</taxon>
        <taxon>Streptophyta</taxon>
        <taxon>Embryophyta</taxon>
        <taxon>Tracheophyta</taxon>
        <taxon>Spermatophyta</taxon>
        <taxon>Magnoliopsida</taxon>
        <taxon>eudicotyledons</taxon>
        <taxon>Gunneridae</taxon>
        <taxon>Pentapetalae</taxon>
        <taxon>asterids</taxon>
        <taxon>lamiids</taxon>
        <taxon>Solanales</taxon>
        <taxon>Convolvulaceae</taxon>
        <taxon>Cuscuteae</taxon>
        <taxon>Cuscuta</taxon>
        <taxon>Cuscuta subgen. Grammica</taxon>
        <taxon>Cuscuta sect. Cleistogrammica</taxon>
    </lineage>
</organism>
<gene>
    <name evidence="1" type="ORF">DM860_008838</name>
</gene>
<protein>
    <submittedName>
        <fullName evidence="1">Uncharacterized protein</fullName>
    </submittedName>
</protein>
<proteinExistence type="predicted"/>
<evidence type="ECO:0000313" key="2">
    <source>
        <dbReference type="Proteomes" id="UP000249390"/>
    </source>
</evidence>
<dbReference type="EMBL" id="NQVE01000183">
    <property type="protein sequence ID" value="RAL41656.1"/>
    <property type="molecule type" value="Genomic_DNA"/>
</dbReference>